<keyword evidence="3" id="KW-1185">Reference proteome</keyword>
<organism evidence="2 3">
    <name type="scientific">Halorarum halophilum</name>
    <dbReference type="NCBI Taxonomy" id="2743090"/>
    <lineage>
        <taxon>Archaea</taxon>
        <taxon>Methanobacteriati</taxon>
        <taxon>Methanobacteriota</taxon>
        <taxon>Stenosarchaea group</taxon>
        <taxon>Halobacteria</taxon>
        <taxon>Halobacteriales</taxon>
        <taxon>Haloferacaceae</taxon>
        <taxon>Halorarum</taxon>
    </lineage>
</organism>
<feature type="compositionally biased region" description="Basic and acidic residues" evidence="1">
    <location>
        <begin position="120"/>
        <end position="134"/>
    </location>
</feature>
<evidence type="ECO:0000313" key="2">
    <source>
        <dbReference type="EMBL" id="QLG30162.1"/>
    </source>
</evidence>
<dbReference type="GeneID" id="56031463"/>
<keyword evidence="2" id="KW-0614">Plasmid</keyword>
<feature type="compositionally biased region" description="Polar residues" evidence="1">
    <location>
        <begin position="135"/>
        <end position="147"/>
    </location>
</feature>
<evidence type="ECO:0000313" key="3">
    <source>
        <dbReference type="Proteomes" id="UP000509750"/>
    </source>
</evidence>
<gene>
    <name evidence="2" type="ORF">HUG10_21480</name>
</gene>
<feature type="region of interest" description="Disordered" evidence="1">
    <location>
        <begin position="117"/>
        <end position="147"/>
    </location>
</feature>
<dbReference type="RefSeq" id="WP_179171736.1">
    <property type="nucleotide sequence ID" value="NZ_CP058532.1"/>
</dbReference>
<dbReference type="EMBL" id="CP058532">
    <property type="protein sequence ID" value="QLG30162.1"/>
    <property type="molecule type" value="Genomic_DNA"/>
</dbReference>
<geneLocation type="plasmid" evidence="2 3">
    <name>unnamed3</name>
</geneLocation>
<protein>
    <submittedName>
        <fullName evidence="2">Uncharacterized protein</fullName>
    </submittedName>
</protein>
<sequence length="147" mass="16092">MNTEPNDILEEQKEMFTAKNDDYRDTWIVSGMALSALHSEPVTLETDIDHIVNGNVHRLLDKILRGYSTAVINDDVNFEAAVDSFRDAATYAAMIASALEGEPTTRLQTAYDNALGETPGVREETVKITAHDEASTNGTASDTEAEQ</sequence>
<proteinExistence type="predicted"/>
<dbReference type="KEGG" id="halg:HUG10_21480"/>
<accession>A0A7D5KQD0</accession>
<dbReference type="Proteomes" id="UP000509750">
    <property type="component" value="Plasmid unnamed3"/>
</dbReference>
<evidence type="ECO:0000256" key="1">
    <source>
        <dbReference type="SAM" id="MobiDB-lite"/>
    </source>
</evidence>
<reference evidence="2 3" key="1">
    <citation type="submission" date="2020-07" db="EMBL/GenBank/DDBJ databases">
        <title>Gai3-2, isolated from salt lake.</title>
        <authorList>
            <person name="Cui H."/>
            <person name="Shi X."/>
        </authorList>
    </citation>
    <scope>NUCLEOTIDE SEQUENCE [LARGE SCALE GENOMIC DNA]</scope>
    <source>
        <strain evidence="2 3">Gai3-2</strain>
        <plasmid evidence="2 3">unnamed3</plasmid>
    </source>
</reference>
<name>A0A7D5KQD0_9EURY</name>
<dbReference type="AlphaFoldDB" id="A0A7D5KQD0"/>